<dbReference type="AlphaFoldDB" id="A0A964FGB4"/>
<dbReference type="EMBL" id="JADWDC010000029">
    <property type="protein sequence ID" value="MCC0177806.1"/>
    <property type="molecule type" value="Genomic_DNA"/>
</dbReference>
<accession>A0A964FGB4</accession>
<reference evidence="2" key="1">
    <citation type="journal article" date="2021" name="Antonie Van Leeuwenhoek">
        <title>Draft genome and description of Waterburya agarophytonicola gen. nov. sp. nov. (Pleurocapsales, Cyanobacteria): a seaweed symbiont.</title>
        <authorList>
            <person name="Bonthond G."/>
            <person name="Shalygin S."/>
            <person name="Bayer T."/>
            <person name="Weinberger F."/>
        </authorList>
    </citation>
    <scope>NUCLEOTIDE SEQUENCE</scope>
    <source>
        <strain evidence="2">KI4</strain>
    </source>
</reference>
<comment type="caution">
    <text evidence="2">The sequence shown here is derived from an EMBL/GenBank/DDBJ whole genome shotgun (WGS) entry which is preliminary data.</text>
</comment>
<proteinExistence type="predicted"/>
<dbReference type="RefSeq" id="WP_229640873.1">
    <property type="nucleotide sequence ID" value="NZ_JADWDC010000029.1"/>
</dbReference>
<organism evidence="2 3">
    <name type="scientific">Waterburya agarophytonicola KI4</name>
    <dbReference type="NCBI Taxonomy" id="2874699"/>
    <lineage>
        <taxon>Bacteria</taxon>
        <taxon>Bacillati</taxon>
        <taxon>Cyanobacteriota</taxon>
        <taxon>Cyanophyceae</taxon>
        <taxon>Pleurocapsales</taxon>
        <taxon>Hyellaceae</taxon>
        <taxon>Waterburya</taxon>
        <taxon>Waterburya agarophytonicola</taxon>
    </lineage>
</organism>
<dbReference type="Proteomes" id="UP000729733">
    <property type="component" value="Unassembled WGS sequence"/>
</dbReference>
<sequence>MSIFRPGVGQLLLNMINSNVSRDKFVSFVQQAGLVPEEKADEFISEMLQKYPIAEPDLRGEPIDPVSEGIVPADWDDD</sequence>
<gene>
    <name evidence="2" type="ORF">I4641_12540</name>
</gene>
<evidence type="ECO:0000313" key="2">
    <source>
        <dbReference type="EMBL" id="MCC0177806.1"/>
    </source>
</evidence>
<protein>
    <submittedName>
        <fullName evidence="2">Uncharacterized protein</fullName>
    </submittedName>
</protein>
<evidence type="ECO:0000256" key="1">
    <source>
        <dbReference type="SAM" id="MobiDB-lite"/>
    </source>
</evidence>
<keyword evidence="3" id="KW-1185">Reference proteome</keyword>
<name>A0A964FGB4_9CYAN</name>
<evidence type="ECO:0000313" key="3">
    <source>
        <dbReference type="Proteomes" id="UP000729733"/>
    </source>
</evidence>
<feature type="region of interest" description="Disordered" evidence="1">
    <location>
        <begin position="56"/>
        <end position="78"/>
    </location>
</feature>